<feature type="region of interest" description="Disordered" evidence="2">
    <location>
        <begin position="1"/>
        <end position="56"/>
    </location>
</feature>
<accession>A0A067N5P5</accession>
<dbReference type="STRING" id="930990.A0A067N5P5"/>
<keyword evidence="4" id="KW-1185">Reference proteome</keyword>
<feature type="coiled-coil region" evidence="1">
    <location>
        <begin position="75"/>
        <end position="102"/>
    </location>
</feature>
<dbReference type="EMBL" id="KL198019">
    <property type="protein sequence ID" value="KDQ19447.1"/>
    <property type="molecule type" value="Genomic_DNA"/>
</dbReference>
<feature type="compositionally biased region" description="Basic and acidic residues" evidence="2">
    <location>
        <begin position="21"/>
        <end position="43"/>
    </location>
</feature>
<proteinExistence type="predicted"/>
<dbReference type="HOGENOM" id="CLU_1532296_0_0_1"/>
<sequence>MSTSKATSSRPRRAPSARAHAIKERQERAERERLKQEEAEAKQKSQPAASQLKRNKYKDKFYTLREKYDVVNTARETHLREITLAQSKLKKLQAECDLLLDTIALSATGQPSLNTFLTQASPPPTTMDHDLYEGEDGALSPLDPPESPTETHPDAQDQNHSQNERGEHEFLADGS</sequence>
<name>A0A067N5P5_BOTB1</name>
<evidence type="ECO:0000313" key="4">
    <source>
        <dbReference type="Proteomes" id="UP000027195"/>
    </source>
</evidence>
<protein>
    <submittedName>
        <fullName evidence="3">Uncharacterized protein</fullName>
    </submittedName>
</protein>
<feature type="compositionally biased region" description="Basic and acidic residues" evidence="2">
    <location>
        <begin position="149"/>
        <end position="175"/>
    </location>
</feature>
<dbReference type="OrthoDB" id="2442602at2759"/>
<dbReference type="InParanoid" id="A0A067N5P5"/>
<evidence type="ECO:0000256" key="2">
    <source>
        <dbReference type="SAM" id="MobiDB-lite"/>
    </source>
</evidence>
<reference evidence="4" key="1">
    <citation type="journal article" date="2014" name="Proc. Natl. Acad. Sci. U.S.A.">
        <title>Extensive sampling of basidiomycete genomes demonstrates inadequacy of the white-rot/brown-rot paradigm for wood decay fungi.</title>
        <authorList>
            <person name="Riley R."/>
            <person name="Salamov A.A."/>
            <person name="Brown D.W."/>
            <person name="Nagy L.G."/>
            <person name="Floudas D."/>
            <person name="Held B.W."/>
            <person name="Levasseur A."/>
            <person name="Lombard V."/>
            <person name="Morin E."/>
            <person name="Otillar R."/>
            <person name="Lindquist E.A."/>
            <person name="Sun H."/>
            <person name="LaButti K.M."/>
            <person name="Schmutz J."/>
            <person name="Jabbour D."/>
            <person name="Luo H."/>
            <person name="Baker S.E."/>
            <person name="Pisabarro A.G."/>
            <person name="Walton J.D."/>
            <person name="Blanchette R.A."/>
            <person name="Henrissat B."/>
            <person name="Martin F."/>
            <person name="Cullen D."/>
            <person name="Hibbett D.S."/>
            <person name="Grigoriev I.V."/>
        </authorList>
    </citation>
    <scope>NUCLEOTIDE SEQUENCE [LARGE SCALE GENOMIC DNA]</scope>
    <source>
        <strain evidence="4">FD-172 SS1</strain>
    </source>
</reference>
<evidence type="ECO:0000313" key="3">
    <source>
        <dbReference type="EMBL" id="KDQ19447.1"/>
    </source>
</evidence>
<gene>
    <name evidence="3" type="ORF">BOTBODRAFT_170549</name>
</gene>
<keyword evidence="1" id="KW-0175">Coiled coil</keyword>
<dbReference type="AlphaFoldDB" id="A0A067N5P5"/>
<feature type="region of interest" description="Disordered" evidence="2">
    <location>
        <begin position="118"/>
        <end position="175"/>
    </location>
</feature>
<evidence type="ECO:0000256" key="1">
    <source>
        <dbReference type="SAM" id="Coils"/>
    </source>
</evidence>
<organism evidence="3 4">
    <name type="scientific">Botryobasidium botryosum (strain FD-172 SS1)</name>
    <dbReference type="NCBI Taxonomy" id="930990"/>
    <lineage>
        <taxon>Eukaryota</taxon>
        <taxon>Fungi</taxon>
        <taxon>Dikarya</taxon>
        <taxon>Basidiomycota</taxon>
        <taxon>Agaricomycotina</taxon>
        <taxon>Agaricomycetes</taxon>
        <taxon>Cantharellales</taxon>
        <taxon>Botryobasidiaceae</taxon>
        <taxon>Botryobasidium</taxon>
    </lineage>
</organism>
<dbReference type="Proteomes" id="UP000027195">
    <property type="component" value="Unassembled WGS sequence"/>
</dbReference>